<dbReference type="eggNOG" id="KOG2207">
    <property type="taxonomic scope" value="Eukaryota"/>
</dbReference>
<evidence type="ECO:0000313" key="2">
    <source>
        <dbReference type="EMBL" id="EGB12278.1"/>
    </source>
</evidence>
<dbReference type="GO" id="GO:0003676">
    <property type="term" value="F:nucleic acid binding"/>
    <property type="evidence" value="ECO:0007669"/>
    <property type="project" value="InterPro"/>
</dbReference>
<dbReference type="OrthoDB" id="10261556at2759"/>
<dbReference type="EMBL" id="GL833121">
    <property type="protein sequence ID" value="EGB12278.1"/>
    <property type="molecule type" value="Genomic_DNA"/>
</dbReference>
<dbReference type="InterPro" id="IPR052408">
    <property type="entry name" value="Exonuclease_MUT-7-like"/>
</dbReference>
<evidence type="ECO:0000313" key="3">
    <source>
        <dbReference type="Proteomes" id="UP000002729"/>
    </source>
</evidence>
<dbReference type="Gene3D" id="3.90.960.10">
    <property type="entry name" value="YbaK/aminoacyl-tRNA synthetase-associated domain"/>
    <property type="match status" value="1"/>
</dbReference>
<name>F0XXW4_AURAN</name>
<dbReference type="InterPro" id="IPR036754">
    <property type="entry name" value="YbaK/aa-tRNA-synt-asso_dom_sf"/>
</dbReference>
<dbReference type="SMART" id="SM00474">
    <property type="entry name" value="35EXOc"/>
    <property type="match status" value="1"/>
</dbReference>
<dbReference type="OMA" id="TTHARYA"/>
<dbReference type="GO" id="GO:0008408">
    <property type="term" value="F:3'-5' exonuclease activity"/>
    <property type="evidence" value="ECO:0007669"/>
    <property type="project" value="InterPro"/>
</dbReference>
<dbReference type="InterPro" id="IPR002562">
    <property type="entry name" value="3'-5'_exonuclease_dom"/>
</dbReference>
<dbReference type="PANTHER" id="PTHR47765:SF2">
    <property type="entry name" value="EXONUCLEASE MUT-7 HOMOLOG"/>
    <property type="match status" value="1"/>
</dbReference>
<dbReference type="SUPFAM" id="SSF55826">
    <property type="entry name" value="YbaK/ProRS associated domain"/>
    <property type="match status" value="1"/>
</dbReference>
<sequence>MHCLALRLPWQVWRTLATPRPGTSAPGRAVDAFLAERRAAAVAVARDGGEEVKALAFDVDGGGSVVAVVLASDSVDPAALARSVGAGGARLAPAADVPARVGFDVGSVPPVGFGPGVVAVVDAAVADWPSRLQGGSGEGDRKLVLRDGPELLRLAGGRSAVIARARPGRDPAPAAVGVDATGGRATVVGVVVGKRQMARTLCFLSLAPSEDAAASWRALPSGRGVKVQAIVGATLERAKGTEQVRNAIRRLRCGQRVVVSGTPTWADGPTRWARWREKRRQLRDGQLDFRCDELEVLGSKAPPKPRRKLSPRRAADKALPVLSMPADVRVARVDDAASAAAFASDVGGRGDDVVGVDAEWEPETDGPAAVLQVATRAAVYVVDLVALDGEALTVVGAALDAVLEKAVVVGFAVGNDLERAAAAHPALAGLRNATTRELRDYAGSSSLSGLAGALLGVRLDKRLQCSAWGVGARPLPDAWVAYAALDAYVCVLLHDSLADRGSDAVAALDVSAAAPRAGDLSAVDDPERTSALLGRGRQRVNHPKDDALTFVAGTDGALSGYDKRSGVVRLRDCSVFFVNWDPPKPNRRSRYFDRKYPNAMKRNGHGGLEVSWWPPRAFDESRLDAEPLLLFGRRGKAEFLFLGKLRFARPLAEDDPTATPGGLVFELLDGEALLARAADDAHYPGLGALLELGMNPDGGGS</sequence>
<organism evidence="3">
    <name type="scientific">Aureococcus anophagefferens</name>
    <name type="common">Harmful bloom alga</name>
    <dbReference type="NCBI Taxonomy" id="44056"/>
    <lineage>
        <taxon>Eukaryota</taxon>
        <taxon>Sar</taxon>
        <taxon>Stramenopiles</taxon>
        <taxon>Ochrophyta</taxon>
        <taxon>Pelagophyceae</taxon>
        <taxon>Pelagomonadales</taxon>
        <taxon>Pelagomonadaceae</taxon>
        <taxon>Aureococcus</taxon>
    </lineage>
</organism>
<reference evidence="2 3" key="1">
    <citation type="journal article" date="2011" name="Proc. Natl. Acad. Sci. U.S.A.">
        <title>Niche of harmful alga Aureococcus anophagefferens revealed through ecogenomics.</title>
        <authorList>
            <person name="Gobler C.J."/>
            <person name="Berry D.L."/>
            <person name="Dyhrman S.T."/>
            <person name="Wilhelm S.W."/>
            <person name="Salamov A."/>
            <person name="Lobanov A.V."/>
            <person name="Zhang Y."/>
            <person name="Collier J.L."/>
            <person name="Wurch L.L."/>
            <person name="Kustka A.B."/>
            <person name="Dill B.D."/>
            <person name="Shah M."/>
            <person name="VerBerkmoes N.C."/>
            <person name="Kuo A."/>
            <person name="Terry A."/>
            <person name="Pangilinan J."/>
            <person name="Lindquist E.A."/>
            <person name="Lucas S."/>
            <person name="Paulsen I.T."/>
            <person name="Hattenrath-Lehmann T.K."/>
            <person name="Talmage S.C."/>
            <person name="Walker E.A."/>
            <person name="Koch F."/>
            <person name="Burson A.M."/>
            <person name="Marcoval M.A."/>
            <person name="Tang Y.Z."/>
            <person name="Lecleir G.R."/>
            <person name="Coyne K.J."/>
            <person name="Berg G.M."/>
            <person name="Bertrand E.M."/>
            <person name="Saito M.A."/>
            <person name="Gladyshev V.N."/>
            <person name="Grigoriev I.V."/>
        </authorList>
    </citation>
    <scope>NUCLEOTIDE SEQUENCE [LARGE SCALE GENOMIC DNA]</scope>
    <source>
        <strain evidence="3">CCMP 1984</strain>
    </source>
</reference>
<dbReference type="PANTHER" id="PTHR47765">
    <property type="entry name" value="3'-5' EXONUCLEASE DOMAIN-CONTAINING PROTEIN"/>
    <property type="match status" value="1"/>
</dbReference>
<dbReference type="InterPro" id="IPR012337">
    <property type="entry name" value="RNaseH-like_sf"/>
</dbReference>
<dbReference type="Proteomes" id="UP000002729">
    <property type="component" value="Unassembled WGS sequence"/>
</dbReference>
<protein>
    <recommendedName>
        <fullName evidence="1">3'-5' exonuclease domain-containing protein</fullName>
    </recommendedName>
</protein>
<accession>F0XXW4</accession>
<keyword evidence="3" id="KW-1185">Reference proteome</keyword>
<dbReference type="GeneID" id="20223415"/>
<dbReference type="KEGG" id="aaf:AURANDRAFT_61313"/>
<dbReference type="Gene3D" id="3.30.420.10">
    <property type="entry name" value="Ribonuclease H-like superfamily/Ribonuclease H"/>
    <property type="match status" value="1"/>
</dbReference>
<dbReference type="SUPFAM" id="SSF53098">
    <property type="entry name" value="Ribonuclease H-like"/>
    <property type="match status" value="1"/>
</dbReference>
<dbReference type="AlphaFoldDB" id="F0XXW4"/>
<dbReference type="GO" id="GO:0002161">
    <property type="term" value="F:aminoacyl-tRNA deacylase activity"/>
    <property type="evidence" value="ECO:0007669"/>
    <property type="project" value="InterPro"/>
</dbReference>
<dbReference type="InterPro" id="IPR036397">
    <property type="entry name" value="RNaseH_sf"/>
</dbReference>
<dbReference type="RefSeq" id="XP_009033342.1">
    <property type="nucleotide sequence ID" value="XM_009035094.1"/>
</dbReference>
<dbReference type="CDD" id="cd04332">
    <property type="entry name" value="YbaK_like"/>
    <property type="match status" value="1"/>
</dbReference>
<evidence type="ECO:0000259" key="1">
    <source>
        <dbReference type="SMART" id="SM00474"/>
    </source>
</evidence>
<dbReference type="Pfam" id="PF01612">
    <property type="entry name" value="DNA_pol_A_exo1"/>
    <property type="match status" value="1"/>
</dbReference>
<dbReference type="InParanoid" id="F0XXW4"/>
<gene>
    <name evidence="2" type="ORF">AURANDRAFT_61313</name>
</gene>
<proteinExistence type="predicted"/>
<dbReference type="InterPro" id="IPR007214">
    <property type="entry name" value="YbaK/aa-tRNA-synth-assoc-dom"/>
</dbReference>
<dbReference type="Pfam" id="PF04073">
    <property type="entry name" value="tRNA_edit"/>
    <property type="match status" value="1"/>
</dbReference>
<feature type="domain" description="3'-5' exonuclease" evidence="1">
    <location>
        <begin position="330"/>
        <end position="502"/>
    </location>
</feature>